<evidence type="ECO:0000313" key="11">
    <source>
        <dbReference type="EMBL" id="KAJ4493839.1"/>
    </source>
</evidence>
<keyword evidence="8" id="KW-1015">Disulfide bond</keyword>
<gene>
    <name evidence="11" type="ORF">C8J55DRAFT_447642</name>
</gene>
<keyword evidence="5" id="KW-0732">Signal</keyword>
<dbReference type="Proteomes" id="UP001150238">
    <property type="component" value="Unassembled WGS sequence"/>
</dbReference>
<reference evidence="11" key="1">
    <citation type="submission" date="2022-08" db="EMBL/GenBank/DDBJ databases">
        <authorList>
            <consortium name="DOE Joint Genome Institute"/>
            <person name="Min B."/>
            <person name="Riley R."/>
            <person name="Sierra-Patev S."/>
            <person name="Naranjo-Ortiz M."/>
            <person name="Looney B."/>
            <person name="Konkel Z."/>
            <person name="Slot J.C."/>
            <person name="Sakamoto Y."/>
            <person name="Steenwyk J.L."/>
            <person name="Rokas A."/>
            <person name="Carro J."/>
            <person name="Camarero S."/>
            <person name="Ferreira P."/>
            <person name="Molpeceres G."/>
            <person name="Ruiz-Duenas F.J."/>
            <person name="Serrano A."/>
            <person name="Henrissat B."/>
            <person name="Drula E."/>
            <person name="Hughes K.W."/>
            <person name="Mata J.L."/>
            <person name="Ishikawa N.K."/>
            <person name="Vargas-Isla R."/>
            <person name="Ushijima S."/>
            <person name="Smith C.A."/>
            <person name="Ahrendt S."/>
            <person name="Andreopoulos W."/>
            <person name="He G."/>
            <person name="Labutti K."/>
            <person name="Lipzen A."/>
            <person name="Ng V."/>
            <person name="Sandor L."/>
            <person name="Barry K."/>
            <person name="Martinez A.T."/>
            <person name="Xiao Y."/>
            <person name="Gibbons J.G."/>
            <person name="Terashima K."/>
            <person name="Hibbett D.S."/>
            <person name="Grigoriev I.V."/>
        </authorList>
    </citation>
    <scope>NUCLEOTIDE SEQUENCE</scope>
    <source>
        <strain evidence="11">Sp2 HRB7682 ss15</strain>
    </source>
</reference>
<keyword evidence="6 10" id="KW-0378">Hydrolase</keyword>
<dbReference type="AlphaFoldDB" id="A0A9W9B0L8"/>
<evidence type="ECO:0000256" key="8">
    <source>
        <dbReference type="ARBA" id="ARBA00023157"/>
    </source>
</evidence>
<evidence type="ECO:0000256" key="3">
    <source>
        <dbReference type="ARBA" id="ARBA00022651"/>
    </source>
</evidence>
<keyword evidence="2" id="KW-0719">Serine esterase</keyword>
<dbReference type="InterPro" id="IPR029058">
    <property type="entry name" value="AB_hydrolase_fold"/>
</dbReference>
<comment type="caution">
    <text evidence="11">The sequence shown here is derived from an EMBL/GenBank/DDBJ whole genome shotgun (WGS) entry which is preliminary data.</text>
</comment>
<evidence type="ECO:0000313" key="12">
    <source>
        <dbReference type="Proteomes" id="UP001150238"/>
    </source>
</evidence>
<evidence type="ECO:0000256" key="5">
    <source>
        <dbReference type="ARBA" id="ARBA00022729"/>
    </source>
</evidence>
<dbReference type="GO" id="GO:0046872">
    <property type="term" value="F:metal ion binding"/>
    <property type="evidence" value="ECO:0007669"/>
    <property type="project" value="UniProtKB-KW"/>
</dbReference>
<evidence type="ECO:0000256" key="9">
    <source>
        <dbReference type="ARBA" id="ARBA00034075"/>
    </source>
</evidence>
<dbReference type="SUPFAM" id="SSF53474">
    <property type="entry name" value="alpha/beta-Hydrolases"/>
    <property type="match status" value="1"/>
</dbReference>
<dbReference type="GO" id="GO:0045493">
    <property type="term" value="P:xylan catabolic process"/>
    <property type="evidence" value="ECO:0007669"/>
    <property type="project" value="UniProtKB-KW"/>
</dbReference>
<dbReference type="InterPro" id="IPR011118">
    <property type="entry name" value="Tannase/feruloyl_esterase"/>
</dbReference>
<name>A0A9W9B0L8_9AGAR</name>
<keyword evidence="3" id="KW-0624">Polysaccharide degradation</keyword>
<proteinExistence type="inferred from homology"/>
<keyword evidence="4" id="KW-0479">Metal-binding</keyword>
<evidence type="ECO:0000256" key="4">
    <source>
        <dbReference type="ARBA" id="ARBA00022723"/>
    </source>
</evidence>
<evidence type="ECO:0000256" key="10">
    <source>
        <dbReference type="RuleBase" id="RU361238"/>
    </source>
</evidence>
<reference evidence="11" key="2">
    <citation type="journal article" date="2023" name="Proc. Natl. Acad. Sci. U.S.A.">
        <title>A global phylogenomic analysis of the shiitake genus Lentinula.</title>
        <authorList>
            <person name="Sierra-Patev S."/>
            <person name="Min B."/>
            <person name="Naranjo-Ortiz M."/>
            <person name="Looney B."/>
            <person name="Konkel Z."/>
            <person name="Slot J.C."/>
            <person name="Sakamoto Y."/>
            <person name="Steenwyk J.L."/>
            <person name="Rokas A."/>
            <person name="Carro J."/>
            <person name="Camarero S."/>
            <person name="Ferreira P."/>
            <person name="Molpeceres G."/>
            <person name="Ruiz-Duenas F.J."/>
            <person name="Serrano A."/>
            <person name="Henrissat B."/>
            <person name="Drula E."/>
            <person name="Hughes K.W."/>
            <person name="Mata J.L."/>
            <person name="Ishikawa N.K."/>
            <person name="Vargas-Isla R."/>
            <person name="Ushijima S."/>
            <person name="Smith C.A."/>
            <person name="Donoghue J."/>
            <person name="Ahrendt S."/>
            <person name="Andreopoulos W."/>
            <person name="He G."/>
            <person name="LaButti K."/>
            <person name="Lipzen A."/>
            <person name="Ng V."/>
            <person name="Riley R."/>
            <person name="Sandor L."/>
            <person name="Barry K."/>
            <person name="Martinez A.T."/>
            <person name="Xiao Y."/>
            <person name="Gibbons J.G."/>
            <person name="Terashima K."/>
            <person name="Grigoriev I.V."/>
            <person name="Hibbett D."/>
        </authorList>
    </citation>
    <scope>NUCLEOTIDE SEQUENCE</scope>
    <source>
        <strain evidence="11">Sp2 HRB7682 ss15</strain>
    </source>
</reference>
<evidence type="ECO:0000256" key="6">
    <source>
        <dbReference type="ARBA" id="ARBA00022801"/>
    </source>
</evidence>
<keyword evidence="3" id="KW-0858">Xylan degradation</keyword>
<evidence type="ECO:0000256" key="1">
    <source>
        <dbReference type="ARBA" id="ARBA00006249"/>
    </source>
</evidence>
<comment type="catalytic activity">
    <reaction evidence="9">
        <text>feruloyl-polysaccharide + H2O = ferulate + polysaccharide.</text>
        <dbReference type="EC" id="3.1.1.73"/>
    </reaction>
</comment>
<dbReference type="EMBL" id="JANVFS010000003">
    <property type="protein sequence ID" value="KAJ4493839.1"/>
    <property type="molecule type" value="Genomic_DNA"/>
</dbReference>
<accession>A0A9W9B0L8</accession>
<dbReference type="PANTHER" id="PTHR33938:SF15">
    <property type="entry name" value="FERULOYL ESTERASE B-RELATED"/>
    <property type="match status" value="1"/>
</dbReference>
<dbReference type="PANTHER" id="PTHR33938">
    <property type="entry name" value="FERULOYL ESTERASE B-RELATED"/>
    <property type="match status" value="1"/>
</dbReference>
<keyword evidence="7" id="KW-0106">Calcium</keyword>
<sequence length="551" mass="60853">MYQPLQDIVLWMNQILNITSNLISDPTLLNFSSQSPSSLLTTTTTDNLDFVVNCSRFASEVDIPGIKLHFTQYVHGGTNLSFPENHPTCGIPYHVVSSDLCRVVMAVPTSESSEISLEAWFPLDYSGRFLSTANRGFSGCILYNELEFATSLGFASIGANNGHNGTSGYAFLNNTDALADYTYRSLHTGVVAGKELTKKFYGFPFHKSYFLGCSSGGRQGLKEAQDFPEDFDGIVAGAPALALPNIMSWGGALYKATGDPKSESFLSPELWAVVYDEVLRQCDALDGAVDGLLEDPSTCQFTPETLICSKGQTSQCLTGLQAQTVRSIYSPLYGSDGQLLYPRMQPGINTKKQVPFYFQGIPWDLTEDWFRYVVYNDTTWDGRNFSLADAMNTASQNPFNIQTWEGDLSAFAGNGGKILTYHGLQDFVCSSEISQLYYAHVSRTMNLPPHELDSFYRLFYVSGMDHCRDGDGASVIGQDVGSSAGRDPNENALMAMVRWVEEGIPPDVLRGAKLSADGSQVEYWRAHCKWPKKNRYIGNGMVTDEKAWKCM</sequence>
<evidence type="ECO:0000256" key="2">
    <source>
        <dbReference type="ARBA" id="ARBA00022487"/>
    </source>
</evidence>
<dbReference type="EC" id="3.1.1.-" evidence="10"/>
<comment type="similarity">
    <text evidence="1 10">Belongs to the tannase family.</text>
</comment>
<keyword evidence="3" id="KW-0119">Carbohydrate metabolism</keyword>
<dbReference type="Pfam" id="PF07519">
    <property type="entry name" value="Tannase"/>
    <property type="match status" value="1"/>
</dbReference>
<protein>
    <recommendedName>
        <fullName evidence="10">Carboxylic ester hydrolase</fullName>
        <ecNumber evidence="10">3.1.1.-</ecNumber>
    </recommendedName>
</protein>
<organism evidence="11 12">
    <name type="scientific">Lentinula lateritia</name>
    <dbReference type="NCBI Taxonomy" id="40482"/>
    <lineage>
        <taxon>Eukaryota</taxon>
        <taxon>Fungi</taxon>
        <taxon>Dikarya</taxon>
        <taxon>Basidiomycota</taxon>
        <taxon>Agaricomycotina</taxon>
        <taxon>Agaricomycetes</taxon>
        <taxon>Agaricomycetidae</taxon>
        <taxon>Agaricales</taxon>
        <taxon>Marasmiineae</taxon>
        <taxon>Omphalotaceae</taxon>
        <taxon>Lentinula</taxon>
    </lineage>
</organism>
<dbReference type="GO" id="GO:0030600">
    <property type="term" value="F:feruloyl esterase activity"/>
    <property type="evidence" value="ECO:0007669"/>
    <property type="project" value="UniProtKB-EC"/>
</dbReference>
<evidence type="ECO:0000256" key="7">
    <source>
        <dbReference type="ARBA" id="ARBA00022837"/>
    </source>
</evidence>
<dbReference type="Gene3D" id="3.40.50.1820">
    <property type="entry name" value="alpha/beta hydrolase"/>
    <property type="match status" value="1"/>
</dbReference>